<dbReference type="EMBL" id="JAUEPT010000023">
    <property type="protein sequence ID" value="KAK0443301.1"/>
    <property type="molecule type" value="Genomic_DNA"/>
</dbReference>
<evidence type="ECO:0000313" key="2">
    <source>
        <dbReference type="EMBL" id="KAK0443301.1"/>
    </source>
</evidence>
<dbReference type="Proteomes" id="UP001175226">
    <property type="component" value="Unassembled WGS sequence"/>
</dbReference>
<name>A0AA39JIB5_9AGAR</name>
<accession>A0AA39JIB5</accession>
<sequence>MQVRSLSNFTQYFTYSIILAPRTVIFIDFKLYVVHADYSLHSQHYLVEFPHSTAVAMPITILSLSIITVCGDSTLSGRTSGRVLSCPTHMTATGVFNCSTLSNTCGSSTYTAKVTNNEKKWSMFVCSTSDLRRKRLLGGTVTSLLRSSSQ</sequence>
<keyword evidence="1" id="KW-1133">Transmembrane helix</keyword>
<gene>
    <name evidence="2" type="ORF">EV421DRAFT_543762</name>
</gene>
<feature type="transmembrane region" description="Helical" evidence="1">
    <location>
        <begin position="12"/>
        <end position="34"/>
    </location>
</feature>
<protein>
    <submittedName>
        <fullName evidence="2">Uncharacterized protein</fullName>
    </submittedName>
</protein>
<evidence type="ECO:0000256" key="1">
    <source>
        <dbReference type="SAM" id="Phobius"/>
    </source>
</evidence>
<feature type="transmembrane region" description="Helical" evidence="1">
    <location>
        <begin position="54"/>
        <end position="75"/>
    </location>
</feature>
<keyword evidence="3" id="KW-1185">Reference proteome</keyword>
<dbReference type="AlphaFoldDB" id="A0AA39JIB5"/>
<keyword evidence="1" id="KW-0472">Membrane</keyword>
<keyword evidence="1" id="KW-0812">Transmembrane</keyword>
<proteinExistence type="predicted"/>
<evidence type="ECO:0000313" key="3">
    <source>
        <dbReference type="Proteomes" id="UP001175226"/>
    </source>
</evidence>
<comment type="caution">
    <text evidence="2">The sequence shown here is derived from an EMBL/GenBank/DDBJ whole genome shotgun (WGS) entry which is preliminary data.</text>
</comment>
<organism evidence="2 3">
    <name type="scientific">Armillaria borealis</name>
    <dbReference type="NCBI Taxonomy" id="47425"/>
    <lineage>
        <taxon>Eukaryota</taxon>
        <taxon>Fungi</taxon>
        <taxon>Dikarya</taxon>
        <taxon>Basidiomycota</taxon>
        <taxon>Agaricomycotina</taxon>
        <taxon>Agaricomycetes</taxon>
        <taxon>Agaricomycetidae</taxon>
        <taxon>Agaricales</taxon>
        <taxon>Marasmiineae</taxon>
        <taxon>Physalacriaceae</taxon>
        <taxon>Armillaria</taxon>
    </lineage>
</organism>
<reference evidence="2" key="1">
    <citation type="submission" date="2023-06" db="EMBL/GenBank/DDBJ databases">
        <authorList>
            <consortium name="Lawrence Berkeley National Laboratory"/>
            <person name="Ahrendt S."/>
            <person name="Sahu N."/>
            <person name="Indic B."/>
            <person name="Wong-Bajracharya J."/>
            <person name="Merenyi Z."/>
            <person name="Ke H.-M."/>
            <person name="Monk M."/>
            <person name="Kocsube S."/>
            <person name="Drula E."/>
            <person name="Lipzen A."/>
            <person name="Balint B."/>
            <person name="Henrissat B."/>
            <person name="Andreopoulos B."/>
            <person name="Martin F.M."/>
            <person name="Harder C.B."/>
            <person name="Rigling D."/>
            <person name="Ford K.L."/>
            <person name="Foster G.D."/>
            <person name="Pangilinan J."/>
            <person name="Papanicolaou A."/>
            <person name="Barry K."/>
            <person name="LaButti K."/>
            <person name="Viragh M."/>
            <person name="Koriabine M."/>
            <person name="Yan M."/>
            <person name="Riley R."/>
            <person name="Champramary S."/>
            <person name="Plett K.L."/>
            <person name="Tsai I.J."/>
            <person name="Slot J."/>
            <person name="Sipos G."/>
            <person name="Plett J."/>
            <person name="Nagy L.G."/>
            <person name="Grigoriev I.V."/>
        </authorList>
    </citation>
    <scope>NUCLEOTIDE SEQUENCE</scope>
    <source>
        <strain evidence="2">FPL87.14</strain>
    </source>
</reference>